<dbReference type="OrthoDB" id="165844at2"/>
<comment type="caution">
    <text evidence="2">The sequence shown here is derived from an EMBL/GenBank/DDBJ whole genome shotgun (WGS) entry which is preliminary data.</text>
</comment>
<feature type="transmembrane region" description="Helical" evidence="1">
    <location>
        <begin position="184"/>
        <end position="204"/>
    </location>
</feature>
<dbReference type="RefSeq" id="WP_126582120.1">
    <property type="nucleotide sequence ID" value="NZ_BIFR01000002.1"/>
</dbReference>
<evidence type="ECO:0000256" key="1">
    <source>
        <dbReference type="SAM" id="Phobius"/>
    </source>
</evidence>
<feature type="transmembrane region" description="Helical" evidence="1">
    <location>
        <begin position="23"/>
        <end position="43"/>
    </location>
</feature>
<feature type="transmembrane region" description="Helical" evidence="1">
    <location>
        <begin position="49"/>
        <end position="68"/>
    </location>
</feature>
<keyword evidence="3" id="KW-1185">Reference proteome</keyword>
<dbReference type="AlphaFoldDB" id="A0A402A648"/>
<gene>
    <name evidence="2" type="ORF">KTT_44180</name>
</gene>
<evidence type="ECO:0008006" key="4">
    <source>
        <dbReference type="Google" id="ProtNLM"/>
    </source>
</evidence>
<keyword evidence="1" id="KW-0812">Transmembrane</keyword>
<evidence type="ECO:0000313" key="2">
    <source>
        <dbReference type="EMBL" id="GCE14559.1"/>
    </source>
</evidence>
<feature type="transmembrane region" description="Helical" evidence="1">
    <location>
        <begin position="114"/>
        <end position="135"/>
    </location>
</feature>
<feature type="transmembrane region" description="Helical" evidence="1">
    <location>
        <begin position="88"/>
        <end position="108"/>
    </location>
</feature>
<proteinExistence type="predicted"/>
<keyword evidence="1" id="KW-1133">Transmembrane helix</keyword>
<keyword evidence="1" id="KW-0472">Membrane</keyword>
<name>A0A402A648_9CHLR</name>
<reference evidence="3" key="1">
    <citation type="submission" date="2018-12" db="EMBL/GenBank/DDBJ databases">
        <title>Tengunoibacter tsumagoiensis gen. nov., sp. nov., Dictyobacter kobayashii sp. nov., D. alpinus sp. nov., and D. joshuensis sp. nov. and description of Dictyobacteraceae fam. nov. within the order Ktedonobacterales isolated from Tengu-no-mugimeshi.</title>
        <authorList>
            <person name="Wang C.M."/>
            <person name="Zheng Y."/>
            <person name="Sakai Y."/>
            <person name="Toyoda A."/>
            <person name="Minakuchi Y."/>
            <person name="Abe K."/>
            <person name="Yokota A."/>
            <person name="Yabe S."/>
        </authorList>
    </citation>
    <scope>NUCLEOTIDE SEQUENCE [LARGE SCALE GENOMIC DNA]</scope>
    <source>
        <strain evidence="3">Uno3</strain>
    </source>
</reference>
<sequence length="205" mass="22444">MNTKQAASSQKGWDKLAHLISEITNPVLIAFPTFLLIAIRTAPDLRHALLWWVVTVGGISVAPLLFILRGVRRGHYTDHHVSKREQRLIPLLFSICCTGLVFVILLVLHASITLIATVLAVLIAGGIAFAITRYWKISFHLIGMAGAITVVGLVYGPVFFLLFPLIIIVGWARWRVQAHTPLQALAGTAIAISVTVSVFGLFHLL</sequence>
<dbReference type="Proteomes" id="UP000287352">
    <property type="component" value="Unassembled WGS sequence"/>
</dbReference>
<protein>
    <recommendedName>
        <fullName evidence="4">Phosphatidic acid phosphatase type 2/haloperoxidase domain-containing protein</fullName>
    </recommendedName>
</protein>
<organism evidence="2 3">
    <name type="scientific">Tengunoibacter tsumagoiensis</name>
    <dbReference type="NCBI Taxonomy" id="2014871"/>
    <lineage>
        <taxon>Bacteria</taxon>
        <taxon>Bacillati</taxon>
        <taxon>Chloroflexota</taxon>
        <taxon>Ktedonobacteria</taxon>
        <taxon>Ktedonobacterales</taxon>
        <taxon>Dictyobacteraceae</taxon>
        <taxon>Tengunoibacter</taxon>
    </lineage>
</organism>
<evidence type="ECO:0000313" key="3">
    <source>
        <dbReference type="Proteomes" id="UP000287352"/>
    </source>
</evidence>
<feature type="transmembrane region" description="Helical" evidence="1">
    <location>
        <begin position="147"/>
        <end position="172"/>
    </location>
</feature>
<accession>A0A402A648</accession>
<dbReference type="EMBL" id="BIFR01000002">
    <property type="protein sequence ID" value="GCE14559.1"/>
    <property type="molecule type" value="Genomic_DNA"/>
</dbReference>